<sequence>AQFDRGEIGPDGKPRFQGFGGGSAGPDVDFEHFSFGRGGRKGAGTGGEDIFSQLFGEAFRSAGRAGTGRASASRSPGEDVSATLTVTLEDIAGEVKKRVALATGREVEVTVPKGVVDGQVIRLRGLGRGGPMSDSGDALLTIKIAPHPQFTLEGADLRHRLAVDLEDAILGAKVRVPTLGGAVEMTIPPMTSSGRTFRLRAKGLPTKDGAGDLLVTAEVRLPAESDDALLDFARKRRAVRAE</sequence>
<dbReference type="GO" id="GO:0051082">
    <property type="term" value="F:unfolded protein binding"/>
    <property type="evidence" value="ECO:0007669"/>
    <property type="project" value="InterPro"/>
</dbReference>
<feature type="non-terminal residue" evidence="4">
    <location>
        <position position="1"/>
    </location>
</feature>
<dbReference type="InterPro" id="IPR002939">
    <property type="entry name" value="DnaJ_C"/>
</dbReference>
<name>A0A6J4MN00_9HYPH</name>
<evidence type="ECO:0000259" key="3">
    <source>
        <dbReference type="Pfam" id="PF01556"/>
    </source>
</evidence>
<dbReference type="Pfam" id="PF01556">
    <property type="entry name" value="DnaJ_C"/>
    <property type="match status" value="1"/>
</dbReference>
<dbReference type="Gene3D" id="2.60.260.20">
    <property type="entry name" value="Urease metallochaperone UreE, N-terminal domain"/>
    <property type="match status" value="2"/>
</dbReference>
<feature type="compositionally biased region" description="Basic and acidic residues" evidence="2">
    <location>
        <begin position="1"/>
        <end position="14"/>
    </location>
</feature>
<keyword evidence="1" id="KW-0143">Chaperone</keyword>
<dbReference type="GO" id="GO:0005829">
    <property type="term" value="C:cytosol"/>
    <property type="evidence" value="ECO:0007669"/>
    <property type="project" value="TreeGrafter"/>
</dbReference>
<dbReference type="PANTHER" id="PTHR24078:SF553">
    <property type="entry name" value="DNAJ HOMOLOG SUBFAMILY B MEMBER 5"/>
    <property type="match status" value="1"/>
</dbReference>
<reference evidence="4" key="1">
    <citation type="submission" date="2020-02" db="EMBL/GenBank/DDBJ databases">
        <authorList>
            <person name="Meier V. D."/>
        </authorList>
    </citation>
    <scope>NUCLEOTIDE SEQUENCE</scope>
    <source>
        <strain evidence="4">AVDCRST_MAG90</strain>
    </source>
</reference>
<gene>
    <name evidence="4" type="ORF">AVDCRST_MAG90-3222</name>
</gene>
<evidence type="ECO:0000256" key="1">
    <source>
        <dbReference type="ARBA" id="ARBA00023186"/>
    </source>
</evidence>
<dbReference type="InterPro" id="IPR008971">
    <property type="entry name" value="HSP40/DnaJ_pept-bd"/>
</dbReference>
<dbReference type="AlphaFoldDB" id="A0A6J4MN00"/>
<dbReference type="GO" id="GO:0051087">
    <property type="term" value="F:protein-folding chaperone binding"/>
    <property type="evidence" value="ECO:0007669"/>
    <property type="project" value="TreeGrafter"/>
</dbReference>
<dbReference type="FunFam" id="2.60.260.20:FF:000013">
    <property type="entry name" value="DnaJ subfamily B member 11"/>
    <property type="match status" value="1"/>
</dbReference>
<proteinExistence type="predicted"/>
<dbReference type="CDD" id="cd10747">
    <property type="entry name" value="DnaJ_C"/>
    <property type="match status" value="1"/>
</dbReference>
<dbReference type="GO" id="GO:0006457">
    <property type="term" value="P:protein folding"/>
    <property type="evidence" value="ECO:0007669"/>
    <property type="project" value="InterPro"/>
</dbReference>
<protein>
    <submittedName>
        <fullName evidence="4">DnaJ-class molecular chaperone CbpA</fullName>
    </submittedName>
</protein>
<dbReference type="EMBL" id="CADCUC010000684">
    <property type="protein sequence ID" value="CAA9363956.1"/>
    <property type="molecule type" value="Genomic_DNA"/>
</dbReference>
<evidence type="ECO:0000256" key="2">
    <source>
        <dbReference type="SAM" id="MobiDB-lite"/>
    </source>
</evidence>
<feature type="region of interest" description="Disordered" evidence="2">
    <location>
        <begin position="1"/>
        <end position="23"/>
    </location>
</feature>
<accession>A0A6J4MN00</accession>
<evidence type="ECO:0000313" key="4">
    <source>
        <dbReference type="EMBL" id="CAA9363956.1"/>
    </source>
</evidence>
<feature type="domain" description="Chaperone DnaJ C-terminal" evidence="3">
    <location>
        <begin position="81"/>
        <end position="222"/>
    </location>
</feature>
<dbReference type="InterPro" id="IPR051339">
    <property type="entry name" value="DnaJ_subfamily_B"/>
</dbReference>
<organism evidence="4">
    <name type="scientific">uncultured Microvirga sp</name>
    <dbReference type="NCBI Taxonomy" id="412392"/>
    <lineage>
        <taxon>Bacteria</taxon>
        <taxon>Pseudomonadati</taxon>
        <taxon>Pseudomonadota</taxon>
        <taxon>Alphaproteobacteria</taxon>
        <taxon>Hyphomicrobiales</taxon>
        <taxon>Methylobacteriaceae</taxon>
        <taxon>Microvirga</taxon>
        <taxon>environmental samples</taxon>
    </lineage>
</organism>
<dbReference type="SUPFAM" id="SSF49493">
    <property type="entry name" value="HSP40/DnaJ peptide-binding domain"/>
    <property type="match status" value="2"/>
</dbReference>
<dbReference type="PANTHER" id="PTHR24078">
    <property type="entry name" value="DNAJ HOMOLOG SUBFAMILY C MEMBER"/>
    <property type="match status" value="1"/>
</dbReference>